<evidence type="ECO:0000313" key="6">
    <source>
        <dbReference type="EMBL" id="KPL71006.1"/>
    </source>
</evidence>
<dbReference type="GO" id="GO:0016787">
    <property type="term" value="F:hydrolase activity"/>
    <property type="evidence" value="ECO:0007669"/>
    <property type="project" value="UniProtKB-KW"/>
</dbReference>
<dbReference type="AlphaFoldDB" id="A0A0P6XPF1"/>
<reference evidence="6 7" key="1">
    <citation type="submission" date="2015-07" db="EMBL/GenBank/DDBJ databases">
        <title>Genome sequence of Leptolinea tardivitalis DSM 16556.</title>
        <authorList>
            <person name="Hemp J."/>
            <person name="Ward L.M."/>
            <person name="Pace L.A."/>
            <person name="Fischer W.W."/>
        </authorList>
    </citation>
    <scope>NUCLEOTIDE SEQUENCE [LARGE SCALE GENOMIC DNA]</scope>
    <source>
        <strain evidence="6 7">YMTK-2</strain>
    </source>
</reference>
<evidence type="ECO:0000313" key="7">
    <source>
        <dbReference type="Proteomes" id="UP000050430"/>
    </source>
</evidence>
<sequence length="115" mass="13480">MPRDFKEYLVDILQTARSIQNFVSDMTYDDFIADEKTVFAVIQGFEIIGEAAKNIPKDITDIYPEIDWSAMSKMRDLLIHHYFGIQHSIIWETIKKRIPLLIEKLPEILKDYGSE</sequence>
<organism evidence="6 7">
    <name type="scientific">Leptolinea tardivitalis</name>
    <dbReference type="NCBI Taxonomy" id="229920"/>
    <lineage>
        <taxon>Bacteria</taxon>
        <taxon>Bacillati</taxon>
        <taxon>Chloroflexota</taxon>
        <taxon>Anaerolineae</taxon>
        <taxon>Anaerolineales</taxon>
        <taxon>Anaerolineaceae</taxon>
        <taxon>Leptolinea</taxon>
    </lineage>
</organism>
<comment type="caution">
    <text evidence="6">The sequence shown here is derived from an EMBL/GenBank/DDBJ whole genome shotgun (WGS) entry which is preliminary data.</text>
</comment>
<name>A0A0P6XPF1_9CHLR</name>
<dbReference type="OrthoDB" id="159782at2"/>
<proteinExistence type="predicted"/>
<accession>A0A0P6XPF1</accession>
<dbReference type="RefSeq" id="WP_062422732.1">
    <property type="nucleotide sequence ID" value="NZ_BBYA01000011.1"/>
</dbReference>
<dbReference type="InterPro" id="IPR008201">
    <property type="entry name" value="HepT-like"/>
</dbReference>
<dbReference type="STRING" id="229920.ADM99_11950"/>
<keyword evidence="7" id="KW-1185">Reference proteome</keyword>
<keyword evidence="2" id="KW-1277">Toxin-antitoxin system</keyword>
<evidence type="ECO:0000256" key="4">
    <source>
        <dbReference type="ARBA" id="ARBA00022741"/>
    </source>
</evidence>
<dbReference type="GO" id="GO:0000166">
    <property type="term" value="F:nucleotide binding"/>
    <property type="evidence" value="ECO:0007669"/>
    <property type="project" value="UniProtKB-KW"/>
</dbReference>
<protein>
    <recommendedName>
        <fullName evidence="8">DUF86 domain-containing protein</fullName>
    </recommendedName>
</protein>
<dbReference type="PANTHER" id="PTHR34139">
    <property type="entry name" value="UPF0331 PROTEIN MJ0127"/>
    <property type="match status" value="1"/>
</dbReference>
<evidence type="ECO:0000256" key="1">
    <source>
        <dbReference type="ARBA" id="ARBA00022553"/>
    </source>
</evidence>
<dbReference type="PATRIC" id="fig|229920.5.peg.2714"/>
<dbReference type="PANTHER" id="PTHR34139:SF1">
    <property type="entry name" value="RNASE MJ1380-RELATED"/>
    <property type="match status" value="1"/>
</dbReference>
<dbReference type="GO" id="GO:0004540">
    <property type="term" value="F:RNA nuclease activity"/>
    <property type="evidence" value="ECO:0007669"/>
    <property type="project" value="InterPro"/>
</dbReference>
<dbReference type="GO" id="GO:0110001">
    <property type="term" value="C:toxin-antitoxin complex"/>
    <property type="evidence" value="ECO:0007669"/>
    <property type="project" value="InterPro"/>
</dbReference>
<evidence type="ECO:0000256" key="5">
    <source>
        <dbReference type="ARBA" id="ARBA00022801"/>
    </source>
</evidence>
<keyword evidence="5" id="KW-0378">Hydrolase</keyword>
<keyword evidence="4" id="KW-0547">Nucleotide-binding</keyword>
<keyword evidence="3" id="KW-0540">Nuclease</keyword>
<evidence type="ECO:0008006" key="8">
    <source>
        <dbReference type="Google" id="ProtNLM"/>
    </source>
</evidence>
<keyword evidence="1" id="KW-0597">Phosphoprotein</keyword>
<dbReference type="Pfam" id="PF01934">
    <property type="entry name" value="HepT-like"/>
    <property type="match status" value="1"/>
</dbReference>
<dbReference type="EMBL" id="LGCK01000012">
    <property type="protein sequence ID" value="KPL71006.1"/>
    <property type="molecule type" value="Genomic_DNA"/>
</dbReference>
<evidence type="ECO:0000256" key="3">
    <source>
        <dbReference type="ARBA" id="ARBA00022722"/>
    </source>
</evidence>
<gene>
    <name evidence="6" type="ORF">ADM99_11950</name>
</gene>
<dbReference type="InterPro" id="IPR051813">
    <property type="entry name" value="HepT_RNase_toxin"/>
</dbReference>
<dbReference type="Proteomes" id="UP000050430">
    <property type="component" value="Unassembled WGS sequence"/>
</dbReference>
<evidence type="ECO:0000256" key="2">
    <source>
        <dbReference type="ARBA" id="ARBA00022649"/>
    </source>
</evidence>